<name>E5R0Y2_ARTGP</name>
<dbReference type="HOGENOM" id="CLU_2060936_0_0_1"/>
<dbReference type="AlphaFoldDB" id="E5R0Y2"/>
<organism evidence="3">
    <name type="scientific">Arthroderma gypseum (strain ATCC MYA-4604 / CBS 118893)</name>
    <name type="common">Microsporum gypseum</name>
    <dbReference type="NCBI Taxonomy" id="535722"/>
    <lineage>
        <taxon>Eukaryota</taxon>
        <taxon>Fungi</taxon>
        <taxon>Dikarya</taxon>
        <taxon>Ascomycota</taxon>
        <taxon>Pezizomycotina</taxon>
        <taxon>Eurotiomycetes</taxon>
        <taxon>Eurotiomycetidae</taxon>
        <taxon>Onygenales</taxon>
        <taxon>Arthrodermataceae</taxon>
        <taxon>Nannizzia</taxon>
    </lineage>
</organism>
<reference evidence="3" key="1">
    <citation type="journal article" date="2012" name="MBio">
        <title>Comparative genome analysis of Trichophyton rubrum and related dermatophytes reveals candidate genes involved in infection.</title>
        <authorList>
            <person name="Martinez D.A."/>
            <person name="Oliver B.G."/>
            <person name="Graeser Y."/>
            <person name="Goldberg J.M."/>
            <person name="Li W."/>
            <person name="Martinez-Rossi N.M."/>
            <person name="Monod M."/>
            <person name="Shelest E."/>
            <person name="Barton R.C."/>
            <person name="Birch E."/>
            <person name="Brakhage A.A."/>
            <person name="Chen Z."/>
            <person name="Gurr S.J."/>
            <person name="Heiman D."/>
            <person name="Heitman J."/>
            <person name="Kosti I."/>
            <person name="Rossi A."/>
            <person name="Saif S."/>
            <person name="Samalova M."/>
            <person name="Saunders C.W."/>
            <person name="Shea T."/>
            <person name="Summerbell R.C."/>
            <person name="Xu J."/>
            <person name="Young S."/>
            <person name="Zeng Q."/>
            <person name="Birren B.W."/>
            <person name="Cuomo C.A."/>
            <person name="White T.C."/>
        </authorList>
    </citation>
    <scope>NUCLEOTIDE SEQUENCE [LARGE SCALE GENOMIC DNA]</scope>
    <source>
        <strain evidence="3">ATCC MYA-4604 / CBS 118893</strain>
    </source>
</reference>
<evidence type="ECO:0000313" key="3">
    <source>
        <dbReference type="Proteomes" id="UP000002669"/>
    </source>
</evidence>
<feature type="compositionally biased region" description="Basic residues" evidence="1">
    <location>
        <begin position="48"/>
        <end position="57"/>
    </location>
</feature>
<accession>E5R0Y2</accession>
<sequence>MVKWTANGEVLLQREQRVPSHLDSISKQKETEVFNLQLRFTPGVTKAKGPRKGRRRPSSSLCGSPTALERLGFLGDHRQRSVYLDLNPESQGEVSINPKPKRPLQSPTRENMCWTGRNQ</sequence>
<dbReference type="Proteomes" id="UP000002669">
    <property type="component" value="Unassembled WGS sequence"/>
</dbReference>
<evidence type="ECO:0000256" key="1">
    <source>
        <dbReference type="SAM" id="MobiDB-lite"/>
    </source>
</evidence>
<protein>
    <submittedName>
        <fullName evidence="2">Uncharacterized protein</fullName>
    </submittedName>
</protein>
<dbReference type="RefSeq" id="XP_003177376.1">
    <property type="nucleotide sequence ID" value="XM_003177328.1"/>
</dbReference>
<dbReference type="EMBL" id="DS989822">
    <property type="protein sequence ID" value="EFQ98424.1"/>
    <property type="molecule type" value="Genomic_DNA"/>
</dbReference>
<feature type="region of interest" description="Disordered" evidence="1">
    <location>
        <begin position="87"/>
        <end position="119"/>
    </location>
</feature>
<dbReference type="InParanoid" id="E5R0Y2"/>
<dbReference type="GeneID" id="10032704"/>
<feature type="region of interest" description="Disordered" evidence="1">
    <location>
        <begin position="44"/>
        <end position="66"/>
    </location>
</feature>
<gene>
    <name evidence="2" type="ORF">MGYG_01454</name>
</gene>
<dbReference type="VEuPathDB" id="FungiDB:MGYG_01454"/>
<evidence type="ECO:0000313" key="2">
    <source>
        <dbReference type="EMBL" id="EFQ98424.1"/>
    </source>
</evidence>
<proteinExistence type="predicted"/>
<dbReference type="eggNOG" id="ENOG502RQ63">
    <property type="taxonomic scope" value="Eukaryota"/>
</dbReference>
<keyword evidence="3" id="KW-1185">Reference proteome</keyword>